<protein>
    <submittedName>
        <fullName evidence="4">DUF3048 domain-containing protein</fullName>
    </submittedName>
</protein>
<gene>
    <name evidence="4" type="ORF">JL106_07100</name>
</gene>
<feature type="domain" description="DUF3048" evidence="3">
    <location>
        <begin position="269"/>
        <end position="373"/>
    </location>
</feature>
<dbReference type="Pfam" id="PF11258">
    <property type="entry name" value="DUF3048"/>
    <property type="match status" value="1"/>
</dbReference>
<feature type="compositionally biased region" description="Pro residues" evidence="1">
    <location>
        <begin position="85"/>
        <end position="99"/>
    </location>
</feature>
<keyword evidence="5" id="KW-1185">Reference proteome</keyword>
<dbReference type="Pfam" id="PF17479">
    <property type="entry name" value="DUF3048_C"/>
    <property type="match status" value="1"/>
</dbReference>
<evidence type="ECO:0000259" key="2">
    <source>
        <dbReference type="Pfam" id="PF11258"/>
    </source>
</evidence>
<dbReference type="AlphaFoldDB" id="A0A939BYW5"/>
<dbReference type="Gene3D" id="3.50.90.10">
    <property type="entry name" value="YerB-like"/>
    <property type="match status" value="1"/>
</dbReference>
<feature type="compositionally biased region" description="Low complexity" evidence="1">
    <location>
        <begin position="43"/>
        <end position="53"/>
    </location>
</feature>
<dbReference type="RefSeq" id="WP_205259972.1">
    <property type="nucleotide sequence ID" value="NZ_JAERWK010000008.1"/>
</dbReference>
<dbReference type="Proteomes" id="UP000663792">
    <property type="component" value="Unassembled WGS sequence"/>
</dbReference>
<dbReference type="PROSITE" id="PS51257">
    <property type="entry name" value="PROKAR_LIPOPROTEIN"/>
    <property type="match status" value="1"/>
</dbReference>
<organism evidence="4 5">
    <name type="scientific">Nakamurella leprariae</name>
    <dbReference type="NCBI Taxonomy" id="2803911"/>
    <lineage>
        <taxon>Bacteria</taxon>
        <taxon>Bacillati</taxon>
        <taxon>Actinomycetota</taxon>
        <taxon>Actinomycetes</taxon>
        <taxon>Nakamurellales</taxon>
        <taxon>Nakamurellaceae</taxon>
        <taxon>Nakamurella</taxon>
    </lineage>
</organism>
<evidence type="ECO:0000259" key="3">
    <source>
        <dbReference type="Pfam" id="PF17479"/>
    </source>
</evidence>
<proteinExistence type="predicted"/>
<dbReference type="InterPro" id="IPR021416">
    <property type="entry name" value="DUF3048_N"/>
</dbReference>
<dbReference type="SUPFAM" id="SSF159774">
    <property type="entry name" value="YerB-like"/>
    <property type="match status" value="1"/>
</dbReference>
<accession>A0A939BYW5</accession>
<feature type="domain" description="DUF3048" evidence="2">
    <location>
        <begin position="112"/>
        <end position="232"/>
    </location>
</feature>
<evidence type="ECO:0000313" key="4">
    <source>
        <dbReference type="EMBL" id="MBM9467051.1"/>
    </source>
</evidence>
<evidence type="ECO:0000256" key="1">
    <source>
        <dbReference type="SAM" id="MobiDB-lite"/>
    </source>
</evidence>
<feature type="compositionally biased region" description="Pro residues" evidence="1">
    <location>
        <begin position="54"/>
        <end position="75"/>
    </location>
</feature>
<dbReference type="EMBL" id="JAERWK010000008">
    <property type="protein sequence ID" value="MBM9467051.1"/>
    <property type="molecule type" value="Genomic_DNA"/>
</dbReference>
<dbReference type="InterPro" id="IPR035328">
    <property type="entry name" value="DUF3048_C"/>
</dbReference>
<name>A0A939BYW5_9ACTN</name>
<evidence type="ECO:0000313" key="5">
    <source>
        <dbReference type="Proteomes" id="UP000663792"/>
    </source>
</evidence>
<feature type="region of interest" description="Disordered" evidence="1">
    <location>
        <begin position="31"/>
        <end position="106"/>
    </location>
</feature>
<sequence length="384" mass="38719">MRGHRVGRSGRVLGAAGVVGVLLVTAACGQPVSPRDEPPPPTAGSAAASQPASAEPPVPSVVTVPPLPTSTPEPEPTPEPETEPQPEPPPAPEPAPAPEPVDALTGNAPVVGPVVAVKIDNTAAGLPQYGLAQADIVVLEEVEGGMTRLMAVFHTVLPNEVGPVRSVRTTDAELLPIFGVPILAFSGGAGGPLSALRFVGALDGSGAGRWWRSPAARAPYDLHVDVASVGASTSGWTDPLSVGWTFSAAAPAATDPRDGSRLTARFPAATQTFQWDGGRYQVGRAGTSLADASGTPVTADNVLVLRVAAEPDGTVDSVGSPSMVSHTVGTGSFTLLRDGVAVAGTWTRPALEAGLQLTDAAGAPVPLKPGRTWLVLATPGTAIS</sequence>
<comment type="caution">
    <text evidence="4">The sequence shown here is derived from an EMBL/GenBank/DDBJ whole genome shotgun (WGS) entry which is preliminary data.</text>
</comment>
<reference evidence="4" key="1">
    <citation type="submission" date="2021-01" db="EMBL/GenBank/DDBJ databases">
        <title>YIM 132084 draft genome.</title>
        <authorList>
            <person name="An D."/>
        </authorList>
    </citation>
    <scope>NUCLEOTIDE SEQUENCE</scope>
    <source>
        <strain evidence="4">YIM 132084</strain>
    </source>
</reference>
<dbReference type="InterPro" id="IPR023158">
    <property type="entry name" value="YerB-like_sf"/>
</dbReference>